<comment type="caution">
    <text evidence="1">The sequence shown here is derived from an EMBL/GenBank/DDBJ whole genome shotgun (WGS) entry which is preliminary data.</text>
</comment>
<keyword evidence="2" id="KW-1185">Reference proteome</keyword>
<reference evidence="1 2" key="1">
    <citation type="submission" date="2015-11" db="EMBL/GenBank/DDBJ databases">
        <title>Genomic analysis of 38 Legionella species identifies large and diverse effector repertoires.</title>
        <authorList>
            <person name="Burstein D."/>
            <person name="Amaro F."/>
            <person name="Zusman T."/>
            <person name="Lifshitz Z."/>
            <person name="Cohen O."/>
            <person name="Gilbert J.A."/>
            <person name="Pupko T."/>
            <person name="Shuman H.A."/>
            <person name="Segal G."/>
        </authorList>
    </citation>
    <scope>NUCLEOTIDE SEQUENCE [LARGE SCALE GENOMIC DNA]</scope>
    <source>
        <strain evidence="1 2">Mt.St.Helens-9</strain>
    </source>
</reference>
<evidence type="ECO:0000313" key="1">
    <source>
        <dbReference type="EMBL" id="KTD63883.1"/>
    </source>
</evidence>
<evidence type="ECO:0008006" key="3">
    <source>
        <dbReference type="Google" id="ProtNLM"/>
    </source>
</evidence>
<gene>
    <name evidence="1" type="ORF">Lspi_1402</name>
</gene>
<name>A0A0W0Z424_LEGSP</name>
<dbReference type="InterPro" id="IPR009061">
    <property type="entry name" value="DNA-bd_dom_put_sf"/>
</dbReference>
<dbReference type="Proteomes" id="UP000054877">
    <property type="component" value="Unassembled WGS sequence"/>
</dbReference>
<dbReference type="STRING" id="452.Lspi_1402"/>
<dbReference type="AlphaFoldDB" id="A0A0W0Z424"/>
<dbReference type="SUPFAM" id="SSF46955">
    <property type="entry name" value="Putative DNA-binding domain"/>
    <property type="match status" value="1"/>
</dbReference>
<dbReference type="OrthoDB" id="9806994at2"/>
<dbReference type="EMBL" id="LNYX01000014">
    <property type="protein sequence ID" value="KTD63883.1"/>
    <property type="molecule type" value="Genomic_DNA"/>
</dbReference>
<sequence length="82" mass="9550">MSNKTSRIDLINEFEIAPQSTLFDQKTLAAVLDCSTHLLERNRWAGQGVPYIKIGRTVRYRKEDILTFLQQQRVHYVNREAG</sequence>
<evidence type="ECO:0000313" key="2">
    <source>
        <dbReference type="Proteomes" id="UP000054877"/>
    </source>
</evidence>
<dbReference type="PATRIC" id="fig|452.5.peg.1550"/>
<accession>A0A0W0Z424</accession>
<dbReference type="RefSeq" id="WP_058483335.1">
    <property type="nucleotide sequence ID" value="NZ_CAAAII010000001.1"/>
</dbReference>
<protein>
    <recommendedName>
        <fullName evidence="3">Helix-turn-helix domain protein</fullName>
    </recommendedName>
</protein>
<proteinExistence type="predicted"/>
<organism evidence="1 2">
    <name type="scientific">Legionella spiritensis</name>
    <dbReference type="NCBI Taxonomy" id="452"/>
    <lineage>
        <taxon>Bacteria</taxon>
        <taxon>Pseudomonadati</taxon>
        <taxon>Pseudomonadota</taxon>
        <taxon>Gammaproteobacteria</taxon>
        <taxon>Legionellales</taxon>
        <taxon>Legionellaceae</taxon>
        <taxon>Legionella</taxon>
    </lineage>
</organism>